<dbReference type="PANTHER" id="PTHR16099:SF5">
    <property type="entry name" value="NUCLEOTIDE TRIPHOSPHATE DIPHOSPHATASE NUDT15"/>
    <property type="match status" value="1"/>
</dbReference>
<accession>A0ABR0BGS2</accession>
<dbReference type="PROSITE" id="PS51462">
    <property type="entry name" value="NUDIX"/>
    <property type="match status" value="1"/>
</dbReference>
<gene>
    <name evidence="2" type="ORF">Purlil1_12477</name>
</gene>
<keyword evidence="3" id="KW-1185">Reference proteome</keyword>
<evidence type="ECO:0000259" key="1">
    <source>
        <dbReference type="PROSITE" id="PS51462"/>
    </source>
</evidence>
<proteinExistence type="predicted"/>
<dbReference type="Gene3D" id="3.90.79.10">
    <property type="entry name" value="Nucleoside Triphosphate Pyrophosphohydrolase"/>
    <property type="match status" value="1"/>
</dbReference>
<dbReference type="PANTHER" id="PTHR16099">
    <property type="entry name" value="8-OXO-DGTP DIPHOSPHATES NUDT15"/>
    <property type="match status" value="1"/>
</dbReference>
<sequence length="113" mass="12072">MSGLTAAPKHGTSAFIVKDGKVLVGQRIGSHGAGSWQLPGGHCEPSEGILQCAVCEVNEETGLNVDGVSILANTYDVFPEHDKHYVTWFVLVALHDLQAAPEAMEPNKCASWE</sequence>
<protein>
    <recommendedName>
        <fullName evidence="1">Nudix hydrolase domain-containing protein</fullName>
    </recommendedName>
</protein>
<organism evidence="2 3">
    <name type="scientific">Purpureocillium lilacinum</name>
    <name type="common">Paecilomyces lilacinus</name>
    <dbReference type="NCBI Taxonomy" id="33203"/>
    <lineage>
        <taxon>Eukaryota</taxon>
        <taxon>Fungi</taxon>
        <taxon>Dikarya</taxon>
        <taxon>Ascomycota</taxon>
        <taxon>Pezizomycotina</taxon>
        <taxon>Sordariomycetes</taxon>
        <taxon>Hypocreomycetidae</taxon>
        <taxon>Hypocreales</taxon>
        <taxon>Ophiocordycipitaceae</taxon>
        <taxon>Purpureocillium</taxon>
    </lineage>
</organism>
<feature type="domain" description="Nudix hydrolase" evidence="1">
    <location>
        <begin position="7"/>
        <end position="113"/>
    </location>
</feature>
<dbReference type="EMBL" id="JAWRVI010000107">
    <property type="protein sequence ID" value="KAK4077174.1"/>
    <property type="molecule type" value="Genomic_DNA"/>
</dbReference>
<name>A0ABR0BGS2_PURLI</name>
<dbReference type="Pfam" id="PF00293">
    <property type="entry name" value="NUDIX"/>
    <property type="match status" value="1"/>
</dbReference>
<comment type="caution">
    <text evidence="2">The sequence shown here is derived from an EMBL/GenBank/DDBJ whole genome shotgun (WGS) entry which is preliminary data.</text>
</comment>
<evidence type="ECO:0000313" key="2">
    <source>
        <dbReference type="EMBL" id="KAK4077174.1"/>
    </source>
</evidence>
<dbReference type="InterPro" id="IPR000086">
    <property type="entry name" value="NUDIX_hydrolase_dom"/>
</dbReference>
<evidence type="ECO:0000313" key="3">
    <source>
        <dbReference type="Proteomes" id="UP001287286"/>
    </source>
</evidence>
<reference evidence="2 3" key="1">
    <citation type="journal article" date="2024" name="Microbiol. Resour. Announc.">
        <title>Genome annotations for the ascomycete fungi Trichoderma harzianum, Trichoderma aggressivum, and Purpureocillium lilacinum.</title>
        <authorList>
            <person name="Beijen E.P.W."/>
            <person name="Ohm R.A."/>
        </authorList>
    </citation>
    <scope>NUCLEOTIDE SEQUENCE [LARGE SCALE GENOMIC DNA]</scope>
    <source>
        <strain evidence="2 3">CBS 150709</strain>
    </source>
</reference>
<dbReference type="Proteomes" id="UP001287286">
    <property type="component" value="Unassembled WGS sequence"/>
</dbReference>
<dbReference type="SUPFAM" id="SSF55811">
    <property type="entry name" value="Nudix"/>
    <property type="match status" value="1"/>
</dbReference>
<dbReference type="InterPro" id="IPR015797">
    <property type="entry name" value="NUDIX_hydrolase-like_dom_sf"/>
</dbReference>
<dbReference type="CDD" id="cd04678">
    <property type="entry name" value="NUDIX_MTH2_Nudt15"/>
    <property type="match status" value="1"/>
</dbReference>